<dbReference type="Gene3D" id="1.10.240.10">
    <property type="entry name" value="Tyrosyl-Transfer RNA Synthetase"/>
    <property type="match status" value="1"/>
</dbReference>
<dbReference type="GeneID" id="33555752"/>
<dbReference type="RefSeq" id="XP_021870010.1">
    <property type="nucleotide sequence ID" value="XM_022013944.1"/>
</dbReference>
<comment type="caution">
    <text evidence="13">The sequence shown here is derived from an EMBL/GenBank/DDBJ whole genome shotgun (WGS) entry which is preliminary data.</text>
</comment>
<keyword evidence="6 11" id="KW-0648">Protein biosynthesis</keyword>
<dbReference type="InParanoid" id="A0A1Y1UCV3"/>
<dbReference type="NCBIfam" id="TIGR00234">
    <property type="entry name" value="tyrS"/>
    <property type="match status" value="1"/>
</dbReference>
<evidence type="ECO:0000259" key="12">
    <source>
        <dbReference type="Pfam" id="PF22421"/>
    </source>
</evidence>
<dbReference type="GO" id="GO:0006437">
    <property type="term" value="P:tyrosyl-tRNA aminoacylation"/>
    <property type="evidence" value="ECO:0007669"/>
    <property type="project" value="InterPro"/>
</dbReference>
<evidence type="ECO:0000313" key="14">
    <source>
        <dbReference type="Proteomes" id="UP000193218"/>
    </source>
</evidence>
<dbReference type="SUPFAM" id="SSF55174">
    <property type="entry name" value="Alpha-L RNA-binding motif"/>
    <property type="match status" value="1"/>
</dbReference>
<evidence type="ECO:0000256" key="9">
    <source>
        <dbReference type="ARBA" id="ARBA00048248"/>
    </source>
</evidence>
<dbReference type="Pfam" id="PF00579">
    <property type="entry name" value="tRNA-synt_1b"/>
    <property type="match status" value="1"/>
</dbReference>
<evidence type="ECO:0000256" key="10">
    <source>
        <dbReference type="PROSITE-ProRule" id="PRU00182"/>
    </source>
</evidence>
<dbReference type="OrthoDB" id="337870at2759"/>
<evidence type="ECO:0000256" key="6">
    <source>
        <dbReference type="ARBA" id="ARBA00022917"/>
    </source>
</evidence>
<dbReference type="FunCoup" id="A0A1Y1UCV3">
    <property type="interactions" value="418"/>
</dbReference>
<dbReference type="PANTHER" id="PTHR11766">
    <property type="entry name" value="TYROSYL-TRNA SYNTHETASE"/>
    <property type="match status" value="1"/>
</dbReference>
<evidence type="ECO:0000256" key="2">
    <source>
        <dbReference type="ARBA" id="ARBA00022598"/>
    </source>
</evidence>
<dbReference type="GO" id="GO:0005524">
    <property type="term" value="F:ATP binding"/>
    <property type="evidence" value="ECO:0007669"/>
    <property type="project" value="UniProtKB-KW"/>
</dbReference>
<dbReference type="Gene3D" id="3.10.290.10">
    <property type="entry name" value="RNA-binding S4 domain"/>
    <property type="match status" value="1"/>
</dbReference>
<dbReference type="InterPro" id="IPR002307">
    <property type="entry name" value="Tyr-tRNA-ligase"/>
</dbReference>
<dbReference type="GO" id="GO:0004831">
    <property type="term" value="F:tyrosine-tRNA ligase activity"/>
    <property type="evidence" value="ECO:0007669"/>
    <property type="project" value="UniProtKB-EC"/>
</dbReference>
<dbReference type="SUPFAM" id="SSF52374">
    <property type="entry name" value="Nucleotidylyl transferase"/>
    <property type="match status" value="1"/>
</dbReference>
<keyword evidence="5 10" id="KW-0694">RNA-binding</keyword>
<dbReference type="GO" id="GO:0003723">
    <property type="term" value="F:RNA binding"/>
    <property type="evidence" value="ECO:0007669"/>
    <property type="project" value="UniProtKB-KW"/>
</dbReference>
<keyword evidence="3 11" id="KW-0547">Nucleotide-binding</keyword>
<protein>
    <recommendedName>
        <fullName evidence="1 11">Tyrosine--tRNA ligase</fullName>
        <ecNumber evidence="1 11">6.1.1.1</ecNumber>
    </recommendedName>
    <alternativeName>
        <fullName evidence="8 11">Tyrosyl-tRNA synthetase</fullName>
    </alternativeName>
</protein>
<dbReference type="Gene3D" id="3.40.50.620">
    <property type="entry name" value="HUPs"/>
    <property type="match status" value="1"/>
</dbReference>
<keyword evidence="2 11" id="KW-0436">Ligase</keyword>
<dbReference type="PRINTS" id="PR01040">
    <property type="entry name" value="TRNASYNTHTYR"/>
</dbReference>
<name>A0A1Y1UCV3_9TREE</name>
<evidence type="ECO:0000256" key="7">
    <source>
        <dbReference type="ARBA" id="ARBA00023146"/>
    </source>
</evidence>
<dbReference type="InterPro" id="IPR036986">
    <property type="entry name" value="S4_RNA-bd_sf"/>
</dbReference>
<dbReference type="PANTHER" id="PTHR11766:SF0">
    <property type="entry name" value="TYROSINE--TRNA LIGASE, MITOCHONDRIAL"/>
    <property type="match status" value="1"/>
</dbReference>
<gene>
    <name evidence="13" type="ORF">BD324DRAFT_602379</name>
</gene>
<proteinExistence type="inferred from homology"/>
<dbReference type="InterPro" id="IPR002305">
    <property type="entry name" value="aa-tRNA-synth_Ic"/>
</dbReference>
<sequence>MRALFRAARASSRLFSTSHASRQHQNVLDELEARGFVAAVTSPTIRQHVNSPSCIYSGVDPSAPSLHVGNLLPLMGLLHFHLAGHEVIALVGGATGSIGDPSGRSSERPILSAEQLKTNVEGITGQIGKFFARGEELASLFVEAKPPVKRHPVKVLNNLEWFGQMSLLDFLRGTGKQARVSAMLSKESVKSRLADGGISFTEFSYQLLQAHDFSVLNQEYGCRIQLGGSDQWGNIVAGIDLINRQRKTLNAEEGPIESESQDEVFGMTLPLLTTASGEKFGKSAGNAVWLDACKTSVSDLYQFFYRQPDSMVEVYLKTLTLLPLATIEETLARHRERPQERIAQRVLAEQVTHLIHGEDVLQKCLRAAELLFNTPLSQYRSEEIAHVFATDTRFKTVSWNDIESIPLRKIMATYGLTASSSAAAKACAEGAVSVNGAKVLDHKSCLDKTLMLDDHLFILKLGKKDQFILYVE</sequence>
<dbReference type="InterPro" id="IPR001412">
    <property type="entry name" value="aa-tRNA-synth_I_CS"/>
</dbReference>
<dbReference type="CDD" id="cd00805">
    <property type="entry name" value="TyrRS_core"/>
    <property type="match status" value="1"/>
</dbReference>
<dbReference type="PROSITE" id="PS50889">
    <property type="entry name" value="S4"/>
    <property type="match status" value="1"/>
</dbReference>
<reference evidence="13 14" key="1">
    <citation type="submission" date="2017-03" db="EMBL/GenBank/DDBJ databases">
        <title>Widespread Adenine N6-methylation of Active Genes in Fungi.</title>
        <authorList>
            <consortium name="DOE Joint Genome Institute"/>
            <person name="Mondo S.J."/>
            <person name="Dannebaum R.O."/>
            <person name="Kuo R.C."/>
            <person name="Louie K.B."/>
            <person name="Bewick A.J."/>
            <person name="Labutti K."/>
            <person name="Haridas S."/>
            <person name="Kuo A."/>
            <person name="Salamov A."/>
            <person name="Ahrendt S.R."/>
            <person name="Lau R."/>
            <person name="Bowen B.P."/>
            <person name="Lipzen A."/>
            <person name="Sullivan W."/>
            <person name="Andreopoulos W.B."/>
            <person name="Clum A."/>
            <person name="Lindquist E."/>
            <person name="Daum C."/>
            <person name="Northen T.R."/>
            <person name="Ramamoorthy G."/>
            <person name="Schmitz R.J."/>
            <person name="Gryganskyi A."/>
            <person name="Culley D."/>
            <person name="Magnuson J."/>
            <person name="James T.Y."/>
            <person name="O'Malley M.A."/>
            <person name="Stajich J.E."/>
            <person name="Spatafora J.W."/>
            <person name="Visel A."/>
            <person name="Grigoriev I.V."/>
        </authorList>
    </citation>
    <scope>NUCLEOTIDE SEQUENCE [LARGE SCALE GENOMIC DNA]</scope>
    <source>
        <strain evidence="13 14">NRRL Y-17943</strain>
    </source>
</reference>
<dbReference type="InterPro" id="IPR014729">
    <property type="entry name" value="Rossmann-like_a/b/a_fold"/>
</dbReference>
<dbReference type="EC" id="6.1.1.1" evidence="1 11"/>
<dbReference type="Pfam" id="PF22421">
    <property type="entry name" value="SYY_C-terminal"/>
    <property type="match status" value="1"/>
</dbReference>
<evidence type="ECO:0000256" key="4">
    <source>
        <dbReference type="ARBA" id="ARBA00022840"/>
    </source>
</evidence>
<keyword evidence="4 11" id="KW-0067">ATP-binding</keyword>
<organism evidence="13 14">
    <name type="scientific">Kockovaella imperatae</name>
    <dbReference type="NCBI Taxonomy" id="4999"/>
    <lineage>
        <taxon>Eukaryota</taxon>
        <taxon>Fungi</taxon>
        <taxon>Dikarya</taxon>
        <taxon>Basidiomycota</taxon>
        <taxon>Agaricomycotina</taxon>
        <taxon>Tremellomycetes</taxon>
        <taxon>Tremellales</taxon>
        <taxon>Cuniculitremaceae</taxon>
        <taxon>Kockovaella</taxon>
    </lineage>
</organism>
<dbReference type="EMBL" id="NBSH01000009">
    <property type="protein sequence ID" value="ORX35881.1"/>
    <property type="molecule type" value="Genomic_DNA"/>
</dbReference>
<evidence type="ECO:0000256" key="8">
    <source>
        <dbReference type="ARBA" id="ARBA00033323"/>
    </source>
</evidence>
<dbReference type="FunFam" id="1.10.240.10:FF:000001">
    <property type="entry name" value="Tyrosine--tRNA ligase"/>
    <property type="match status" value="1"/>
</dbReference>
<dbReference type="Proteomes" id="UP000193218">
    <property type="component" value="Unassembled WGS sequence"/>
</dbReference>
<keyword evidence="7 11" id="KW-0030">Aminoacyl-tRNA synthetase</keyword>
<dbReference type="AlphaFoldDB" id="A0A1Y1UCV3"/>
<comment type="similarity">
    <text evidence="11">Belongs to the class-I aminoacyl-tRNA synthetase family.</text>
</comment>
<evidence type="ECO:0000256" key="11">
    <source>
        <dbReference type="RuleBase" id="RU361234"/>
    </source>
</evidence>
<dbReference type="PROSITE" id="PS00178">
    <property type="entry name" value="AA_TRNA_LIGASE_I"/>
    <property type="match status" value="1"/>
</dbReference>
<dbReference type="GO" id="GO:0005829">
    <property type="term" value="C:cytosol"/>
    <property type="evidence" value="ECO:0007669"/>
    <property type="project" value="TreeGrafter"/>
</dbReference>
<accession>A0A1Y1UCV3</accession>
<dbReference type="STRING" id="4999.A0A1Y1UCV3"/>
<evidence type="ECO:0000256" key="5">
    <source>
        <dbReference type="ARBA" id="ARBA00022884"/>
    </source>
</evidence>
<dbReference type="InterPro" id="IPR054608">
    <property type="entry name" value="SYY-like_C"/>
</dbReference>
<dbReference type="HAMAP" id="MF_02006">
    <property type="entry name" value="Tyr_tRNA_synth_type1"/>
    <property type="match status" value="1"/>
</dbReference>
<evidence type="ECO:0000256" key="3">
    <source>
        <dbReference type="ARBA" id="ARBA00022741"/>
    </source>
</evidence>
<dbReference type="GO" id="GO:0005739">
    <property type="term" value="C:mitochondrion"/>
    <property type="evidence" value="ECO:0007669"/>
    <property type="project" value="TreeGrafter"/>
</dbReference>
<feature type="domain" description="Tyrosine--tRNA ligase SYY-like C-terminal" evidence="12">
    <location>
        <begin position="403"/>
        <end position="468"/>
    </location>
</feature>
<evidence type="ECO:0000256" key="1">
    <source>
        <dbReference type="ARBA" id="ARBA00013160"/>
    </source>
</evidence>
<dbReference type="InterPro" id="IPR024088">
    <property type="entry name" value="Tyr-tRNA-ligase_bac-type"/>
</dbReference>
<dbReference type="InterPro" id="IPR024107">
    <property type="entry name" value="Tyr-tRNA-ligase_bac_1"/>
</dbReference>
<keyword evidence="14" id="KW-1185">Reference proteome</keyword>
<evidence type="ECO:0000313" key="13">
    <source>
        <dbReference type="EMBL" id="ORX35881.1"/>
    </source>
</evidence>
<comment type="catalytic activity">
    <reaction evidence="9 11">
        <text>tRNA(Tyr) + L-tyrosine + ATP = L-tyrosyl-tRNA(Tyr) + AMP + diphosphate + H(+)</text>
        <dbReference type="Rhea" id="RHEA:10220"/>
        <dbReference type="Rhea" id="RHEA-COMP:9706"/>
        <dbReference type="Rhea" id="RHEA-COMP:9707"/>
        <dbReference type="ChEBI" id="CHEBI:15378"/>
        <dbReference type="ChEBI" id="CHEBI:30616"/>
        <dbReference type="ChEBI" id="CHEBI:33019"/>
        <dbReference type="ChEBI" id="CHEBI:58315"/>
        <dbReference type="ChEBI" id="CHEBI:78442"/>
        <dbReference type="ChEBI" id="CHEBI:78536"/>
        <dbReference type="ChEBI" id="CHEBI:456215"/>
        <dbReference type="EC" id="6.1.1.1"/>
    </reaction>
</comment>